<feature type="compositionally biased region" description="Basic residues" evidence="1">
    <location>
        <begin position="103"/>
        <end position="124"/>
    </location>
</feature>
<feature type="compositionally biased region" description="Acidic residues" evidence="1">
    <location>
        <begin position="80"/>
        <end position="90"/>
    </location>
</feature>
<feature type="region of interest" description="Disordered" evidence="1">
    <location>
        <begin position="161"/>
        <end position="183"/>
    </location>
</feature>
<evidence type="ECO:0000256" key="1">
    <source>
        <dbReference type="SAM" id="MobiDB-lite"/>
    </source>
</evidence>
<dbReference type="InParanoid" id="A0A5J5ECL6"/>
<evidence type="ECO:0000313" key="2">
    <source>
        <dbReference type="EMBL" id="KAA8892816.1"/>
    </source>
</evidence>
<dbReference type="EMBL" id="VXIS01000580">
    <property type="protein sequence ID" value="KAA8892816.1"/>
    <property type="molecule type" value="Genomic_DNA"/>
</dbReference>
<dbReference type="Proteomes" id="UP000326924">
    <property type="component" value="Unassembled WGS sequence"/>
</dbReference>
<keyword evidence="3" id="KW-1185">Reference proteome</keyword>
<evidence type="ECO:0000313" key="3">
    <source>
        <dbReference type="Proteomes" id="UP000326924"/>
    </source>
</evidence>
<feature type="compositionally biased region" description="Basic and acidic residues" evidence="1">
    <location>
        <begin position="60"/>
        <end position="74"/>
    </location>
</feature>
<sequence length="196" mass="22281">MHSARVKQKLIKTAWLNKLCPDYRLIAEIPQKDMTFTAPFVSETGGSLPRKVVEGVDNAGNKESDSSASEKESDGLNTSDDSDENTGESDSDAHPPTGGQKNPTKKKRKAKKRGTQSTRAVKKIKAGEETDILRQLAEAREKSNKEKWAYIQQRDNEDRKLAVLKEKNRKEEQARRDALEDRREQRLHAELQLRLR</sequence>
<protein>
    <submittedName>
        <fullName evidence="2">Uncharacterized protein</fullName>
    </submittedName>
</protein>
<name>A0A5J5ECL6_9PEZI</name>
<dbReference type="AlphaFoldDB" id="A0A5J5ECL6"/>
<feature type="region of interest" description="Disordered" evidence="1">
    <location>
        <begin position="41"/>
        <end position="127"/>
    </location>
</feature>
<organism evidence="2 3">
    <name type="scientific">Sphaerosporella brunnea</name>
    <dbReference type="NCBI Taxonomy" id="1250544"/>
    <lineage>
        <taxon>Eukaryota</taxon>
        <taxon>Fungi</taxon>
        <taxon>Dikarya</taxon>
        <taxon>Ascomycota</taxon>
        <taxon>Pezizomycotina</taxon>
        <taxon>Pezizomycetes</taxon>
        <taxon>Pezizales</taxon>
        <taxon>Pyronemataceae</taxon>
        <taxon>Sphaerosporella</taxon>
    </lineage>
</organism>
<gene>
    <name evidence="2" type="ORF">FN846DRAFT_617994</name>
</gene>
<reference evidence="2 3" key="1">
    <citation type="submission" date="2019-09" db="EMBL/GenBank/DDBJ databases">
        <title>Draft genome of the ectomycorrhizal ascomycete Sphaerosporella brunnea.</title>
        <authorList>
            <consortium name="DOE Joint Genome Institute"/>
            <person name="Benucci G.M."/>
            <person name="Marozzi G."/>
            <person name="Antonielli L."/>
            <person name="Sanchez S."/>
            <person name="Marco P."/>
            <person name="Wang X."/>
            <person name="Falini L.B."/>
            <person name="Barry K."/>
            <person name="Haridas S."/>
            <person name="Lipzen A."/>
            <person name="Labutti K."/>
            <person name="Grigoriev I.V."/>
            <person name="Murat C."/>
            <person name="Martin F."/>
            <person name="Albertini E."/>
            <person name="Donnini D."/>
            <person name="Bonito G."/>
        </authorList>
    </citation>
    <scope>NUCLEOTIDE SEQUENCE [LARGE SCALE GENOMIC DNA]</scope>
    <source>
        <strain evidence="2 3">Sb_GMNB300</strain>
    </source>
</reference>
<proteinExistence type="predicted"/>
<comment type="caution">
    <text evidence="2">The sequence shown here is derived from an EMBL/GenBank/DDBJ whole genome shotgun (WGS) entry which is preliminary data.</text>
</comment>
<accession>A0A5J5ECL6</accession>